<dbReference type="InterPro" id="IPR015797">
    <property type="entry name" value="NUDIX_hydrolase-like_dom_sf"/>
</dbReference>
<dbReference type="PROSITE" id="PS51462">
    <property type="entry name" value="NUDIX"/>
    <property type="match status" value="1"/>
</dbReference>
<reference evidence="2 3" key="1">
    <citation type="submission" date="2024-06" db="EMBL/GenBank/DDBJ databases">
        <title>The Natural Products Discovery Center: Release of the First 8490 Sequenced Strains for Exploring Actinobacteria Biosynthetic Diversity.</title>
        <authorList>
            <person name="Kalkreuter E."/>
            <person name="Kautsar S.A."/>
            <person name="Yang D."/>
            <person name="Bader C.D."/>
            <person name="Teijaro C.N."/>
            <person name="Fluegel L."/>
            <person name="Davis C.M."/>
            <person name="Simpson J.R."/>
            <person name="Lauterbach L."/>
            <person name="Steele A.D."/>
            <person name="Gui C."/>
            <person name="Meng S."/>
            <person name="Li G."/>
            <person name="Viehrig K."/>
            <person name="Ye F."/>
            <person name="Su P."/>
            <person name="Kiefer A.F."/>
            <person name="Nichols A."/>
            <person name="Cepeda A.J."/>
            <person name="Yan W."/>
            <person name="Fan B."/>
            <person name="Jiang Y."/>
            <person name="Adhikari A."/>
            <person name="Zheng C.-J."/>
            <person name="Schuster L."/>
            <person name="Cowan T.M."/>
            <person name="Smanski M.J."/>
            <person name="Chevrette M.G."/>
            <person name="De Carvalho L.P.S."/>
            <person name="Shen B."/>
        </authorList>
    </citation>
    <scope>NUCLEOTIDE SEQUENCE [LARGE SCALE GENOMIC DNA]</scope>
    <source>
        <strain evidence="2 3">NPDC045974</strain>
    </source>
</reference>
<dbReference type="SUPFAM" id="SSF55811">
    <property type="entry name" value="Nudix"/>
    <property type="match status" value="1"/>
</dbReference>
<evidence type="ECO:0000259" key="1">
    <source>
        <dbReference type="PROSITE" id="PS51462"/>
    </source>
</evidence>
<dbReference type="CDD" id="cd04669">
    <property type="entry name" value="NUDIX_Hydrolase"/>
    <property type="match status" value="1"/>
</dbReference>
<dbReference type="Gene3D" id="3.90.79.10">
    <property type="entry name" value="Nucleoside Triphosphate Pyrophosphohydrolase"/>
    <property type="match status" value="1"/>
</dbReference>
<dbReference type="Pfam" id="PF00293">
    <property type="entry name" value="NUDIX"/>
    <property type="match status" value="1"/>
</dbReference>
<organism evidence="2 3">
    <name type="scientific">Streptomyces narbonensis</name>
    <dbReference type="NCBI Taxonomy" id="67333"/>
    <lineage>
        <taxon>Bacteria</taxon>
        <taxon>Bacillati</taxon>
        <taxon>Actinomycetota</taxon>
        <taxon>Actinomycetes</taxon>
        <taxon>Kitasatosporales</taxon>
        <taxon>Streptomycetaceae</taxon>
        <taxon>Streptomyces</taxon>
    </lineage>
</organism>
<dbReference type="InterPro" id="IPR000086">
    <property type="entry name" value="NUDIX_hydrolase_dom"/>
</dbReference>
<comment type="caution">
    <text evidence="2">The sequence shown here is derived from an EMBL/GenBank/DDBJ whole genome shotgun (WGS) entry which is preliminary data.</text>
</comment>
<evidence type="ECO:0000313" key="3">
    <source>
        <dbReference type="Proteomes" id="UP001551329"/>
    </source>
</evidence>
<evidence type="ECO:0000313" key="2">
    <source>
        <dbReference type="EMBL" id="MEU7073020.1"/>
    </source>
</evidence>
<protein>
    <submittedName>
        <fullName evidence="2">NUDIX domain-containing protein</fullName>
    </submittedName>
</protein>
<proteinExistence type="predicted"/>
<name>A0ABV3CFZ2_9ACTN</name>
<dbReference type="RefSeq" id="WP_358476332.1">
    <property type="nucleotide sequence ID" value="NZ_JBEZAE010000015.1"/>
</dbReference>
<accession>A0ABV3CFZ2</accession>
<dbReference type="Proteomes" id="UP001551329">
    <property type="component" value="Unassembled WGS sequence"/>
</dbReference>
<dbReference type="EMBL" id="JBEZAE010000015">
    <property type="protein sequence ID" value="MEU7073020.1"/>
    <property type="molecule type" value="Genomic_DNA"/>
</dbReference>
<keyword evidence="3" id="KW-1185">Reference proteome</keyword>
<feature type="domain" description="Nudix hydrolase" evidence="1">
    <location>
        <begin position="1"/>
        <end position="144"/>
    </location>
</feature>
<gene>
    <name evidence="2" type="ORF">AB0A88_23125</name>
</gene>
<sequence>MKQRVRAILITPNDTTLLMKRVRPGRAPYWVVVGGGVEDTDVDHEAALLREIREEIAGEAEIVRPFHQLTNASGETEHFYLARIKTWNFDDRSGPEFQQHDRGEYLLEEIPLTTEALTALNLLPEEIAVVLCDALDHGDLLAPV</sequence>